<dbReference type="AlphaFoldDB" id="A0A4C1UD64"/>
<reference evidence="1 2" key="1">
    <citation type="journal article" date="2019" name="Commun. Biol.">
        <title>The bagworm genome reveals a unique fibroin gene that provides high tensile strength.</title>
        <authorList>
            <person name="Kono N."/>
            <person name="Nakamura H."/>
            <person name="Ohtoshi R."/>
            <person name="Tomita M."/>
            <person name="Numata K."/>
            <person name="Arakawa K."/>
        </authorList>
    </citation>
    <scope>NUCLEOTIDE SEQUENCE [LARGE SCALE GENOMIC DNA]</scope>
</reference>
<evidence type="ECO:0000313" key="1">
    <source>
        <dbReference type="EMBL" id="GBP24067.1"/>
    </source>
</evidence>
<comment type="caution">
    <text evidence="1">The sequence shown here is derived from an EMBL/GenBank/DDBJ whole genome shotgun (WGS) entry which is preliminary data.</text>
</comment>
<protein>
    <submittedName>
        <fullName evidence="1">Uncharacterized protein</fullName>
    </submittedName>
</protein>
<organism evidence="1 2">
    <name type="scientific">Eumeta variegata</name>
    <name type="common">Bagworm moth</name>
    <name type="synonym">Eumeta japonica</name>
    <dbReference type="NCBI Taxonomy" id="151549"/>
    <lineage>
        <taxon>Eukaryota</taxon>
        <taxon>Metazoa</taxon>
        <taxon>Ecdysozoa</taxon>
        <taxon>Arthropoda</taxon>
        <taxon>Hexapoda</taxon>
        <taxon>Insecta</taxon>
        <taxon>Pterygota</taxon>
        <taxon>Neoptera</taxon>
        <taxon>Endopterygota</taxon>
        <taxon>Lepidoptera</taxon>
        <taxon>Glossata</taxon>
        <taxon>Ditrysia</taxon>
        <taxon>Tineoidea</taxon>
        <taxon>Psychidae</taxon>
        <taxon>Oiketicinae</taxon>
        <taxon>Eumeta</taxon>
    </lineage>
</organism>
<evidence type="ECO:0000313" key="2">
    <source>
        <dbReference type="Proteomes" id="UP000299102"/>
    </source>
</evidence>
<name>A0A4C1UD64_EUMVA</name>
<dbReference type="Proteomes" id="UP000299102">
    <property type="component" value="Unassembled WGS sequence"/>
</dbReference>
<keyword evidence="2" id="KW-1185">Reference proteome</keyword>
<gene>
    <name evidence="1" type="ORF">EVAR_27290_1</name>
</gene>
<dbReference type="EMBL" id="BGZK01000157">
    <property type="protein sequence ID" value="GBP24067.1"/>
    <property type="molecule type" value="Genomic_DNA"/>
</dbReference>
<accession>A0A4C1UD64</accession>
<proteinExistence type="predicted"/>
<sequence>MIPGLELISIVTKEKKICVHAGAAAGMNYPCEYQQESAEQRLPGQLILTEVRETSLNKLQTISGPSKNIAESCSMH</sequence>